<evidence type="ECO:0000256" key="6">
    <source>
        <dbReference type="ARBA" id="ARBA00022918"/>
    </source>
</evidence>
<organism evidence="8 9">
    <name type="scientific">Mucuna pruriens</name>
    <name type="common">Velvet bean</name>
    <name type="synonym">Dolichos pruriens</name>
    <dbReference type="NCBI Taxonomy" id="157652"/>
    <lineage>
        <taxon>Eukaryota</taxon>
        <taxon>Viridiplantae</taxon>
        <taxon>Streptophyta</taxon>
        <taxon>Embryophyta</taxon>
        <taxon>Tracheophyta</taxon>
        <taxon>Spermatophyta</taxon>
        <taxon>Magnoliopsida</taxon>
        <taxon>eudicotyledons</taxon>
        <taxon>Gunneridae</taxon>
        <taxon>Pentapetalae</taxon>
        <taxon>rosids</taxon>
        <taxon>fabids</taxon>
        <taxon>Fabales</taxon>
        <taxon>Fabaceae</taxon>
        <taxon>Papilionoideae</taxon>
        <taxon>50 kb inversion clade</taxon>
        <taxon>NPAAA clade</taxon>
        <taxon>indigoferoid/millettioid clade</taxon>
        <taxon>Phaseoleae</taxon>
        <taxon>Mucuna</taxon>
    </lineage>
</organism>
<keyword evidence="4" id="KW-0255">Endonuclease</keyword>
<evidence type="ECO:0000256" key="4">
    <source>
        <dbReference type="ARBA" id="ARBA00022759"/>
    </source>
</evidence>
<keyword evidence="1" id="KW-0808">Transferase</keyword>
<protein>
    <submittedName>
        <fullName evidence="8">Retrovirus-related Pol polyprotein from transposon 17.6</fullName>
    </submittedName>
</protein>
<dbReference type="Pfam" id="PF17917">
    <property type="entry name" value="RT_RNaseH"/>
    <property type="match status" value="1"/>
</dbReference>
<dbReference type="GO" id="GO:0003964">
    <property type="term" value="F:RNA-directed DNA polymerase activity"/>
    <property type="evidence" value="ECO:0007669"/>
    <property type="project" value="UniProtKB-KW"/>
</dbReference>
<sequence>MAPEDIYLHYTVGNLLQGAHPKIEKAIERLRKYRLCLNPAKCTFGVKSGKLLGFIASERGIEVYPDKVKAIQEMPPSQTEKEVRGFLGRINYITRFISQLTATCNPIFKLLRKNKKIEWDEDCQKAFDKTKLYLKEPPVLVPSIVGRSLIMYLTVLEELMDCVLGQHDEFGKREQGIYYLSKMFNECEMRYSLLERTCCTLAWAARRLRLYMLSYTTWLNSKMDPFKYIFEKPALTGKIARWQVALFEYDIVHVT</sequence>
<accession>A0A371H583</accession>
<evidence type="ECO:0000259" key="7">
    <source>
        <dbReference type="Pfam" id="PF17917"/>
    </source>
</evidence>
<dbReference type="Proteomes" id="UP000257109">
    <property type="component" value="Unassembled WGS sequence"/>
</dbReference>
<dbReference type="InterPro" id="IPR041373">
    <property type="entry name" value="RT_RNaseH"/>
</dbReference>
<dbReference type="EMBL" id="QJKJ01003533">
    <property type="protein sequence ID" value="RDX97994.1"/>
    <property type="molecule type" value="Genomic_DNA"/>
</dbReference>
<dbReference type="SUPFAM" id="SSF56672">
    <property type="entry name" value="DNA/RNA polymerases"/>
    <property type="match status" value="1"/>
</dbReference>
<dbReference type="Gene3D" id="3.30.70.270">
    <property type="match status" value="2"/>
</dbReference>
<evidence type="ECO:0000256" key="2">
    <source>
        <dbReference type="ARBA" id="ARBA00022695"/>
    </source>
</evidence>
<keyword evidence="6" id="KW-0695">RNA-directed DNA polymerase</keyword>
<feature type="domain" description="Reverse transcriptase RNase H-like" evidence="7">
    <location>
        <begin position="148"/>
        <end position="249"/>
    </location>
</feature>
<proteinExistence type="predicted"/>
<evidence type="ECO:0000256" key="5">
    <source>
        <dbReference type="ARBA" id="ARBA00022801"/>
    </source>
</evidence>
<dbReference type="FunFam" id="3.30.70.270:FF:000020">
    <property type="entry name" value="Transposon Tf2-6 polyprotein-like Protein"/>
    <property type="match status" value="1"/>
</dbReference>
<dbReference type="PANTHER" id="PTHR48475:SF1">
    <property type="entry name" value="RNASE H TYPE-1 DOMAIN-CONTAINING PROTEIN"/>
    <property type="match status" value="1"/>
</dbReference>
<keyword evidence="3" id="KW-0540">Nuclease</keyword>
<evidence type="ECO:0000256" key="3">
    <source>
        <dbReference type="ARBA" id="ARBA00022722"/>
    </source>
</evidence>
<dbReference type="GO" id="GO:0004519">
    <property type="term" value="F:endonuclease activity"/>
    <property type="evidence" value="ECO:0007669"/>
    <property type="project" value="UniProtKB-KW"/>
</dbReference>
<dbReference type="AlphaFoldDB" id="A0A371H583"/>
<dbReference type="InterPro" id="IPR043502">
    <property type="entry name" value="DNA/RNA_pol_sf"/>
</dbReference>
<dbReference type="InterPro" id="IPR043128">
    <property type="entry name" value="Rev_trsase/Diguanyl_cyclase"/>
</dbReference>
<name>A0A371H583_MUCPR</name>
<dbReference type="GO" id="GO:0016787">
    <property type="term" value="F:hydrolase activity"/>
    <property type="evidence" value="ECO:0007669"/>
    <property type="project" value="UniProtKB-KW"/>
</dbReference>
<feature type="non-terminal residue" evidence="8">
    <location>
        <position position="1"/>
    </location>
</feature>
<comment type="caution">
    <text evidence="8">The sequence shown here is derived from an EMBL/GenBank/DDBJ whole genome shotgun (WGS) entry which is preliminary data.</text>
</comment>
<keyword evidence="9" id="KW-1185">Reference proteome</keyword>
<keyword evidence="2" id="KW-0548">Nucleotidyltransferase</keyword>
<reference evidence="8" key="1">
    <citation type="submission" date="2018-05" db="EMBL/GenBank/DDBJ databases">
        <title>Draft genome of Mucuna pruriens seed.</title>
        <authorList>
            <person name="Nnadi N.E."/>
            <person name="Vos R."/>
            <person name="Hasami M.H."/>
            <person name="Devisetty U.K."/>
            <person name="Aguiy J.C."/>
        </authorList>
    </citation>
    <scope>NUCLEOTIDE SEQUENCE [LARGE SCALE GENOMIC DNA]</scope>
    <source>
        <strain evidence="8">JCA_2017</strain>
    </source>
</reference>
<evidence type="ECO:0000313" key="9">
    <source>
        <dbReference type="Proteomes" id="UP000257109"/>
    </source>
</evidence>
<dbReference type="PANTHER" id="PTHR48475">
    <property type="entry name" value="RIBONUCLEASE H"/>
    <property type="match status" value="1"/>
</dbReference>
<evidence type="ECO:0000256" key="1">
    <source>
        <dbReference type="ARBA" id="ARBA00022679"/>
    </source>
</evidence>
<gene>
    <name evidence="8" type="primary">pol</name>
    <name evidence="8" type="ORF">CR513_19148</name>
</gene>
<dbReference type="OrthoDB" id="1724165at2759"/>
<keyword evidence="5" id="KW-0378">Hydrolase</keyword>
<evidence type="ECO:0000313" key="8">
    <source>
        <dbReference type="EMBL" id="RDX97994.1"/>
    </source>
</evidence>